<evidence type="ECO:0000256" key="2">
    <source>
        <dbReference type="RuleBase" id="RU003616"/>
    </source>
</evidence>
<dbReference type="EMBL" id="CP003167">
    <property type="protein sequence ID" value="AGB02125.1"/>
    <property type="molecule type" value="Genomic_DNA"/>
</dbReference>
<accession>L0HDN6</accession>
<dbReference type="InterPro" id="IPR002068">
    <property type="entry name" value="A-crystallin/Hsp20_dom"/>
</dbReference>
<proteinExistence type="inferred from homology"/>
<dbReference type="HOGENOM" id="CLU_046737_12_3_2"/>
<evidence type="ECO:0000313" key="4">
    <source>
        <dbReference type="EMBL" id="AGB02125.1"/>
    </source>
</evidence>
<dbReference type="Proteomes" id="UP000010824">
    <property type="component" value="Chromosome"/>
</dbReference>
<feature type="domain" description="SHSP" evidence="3">
    <location>
        <begin position="46"/>
        <end position="157"/>
    </location>
</feature>
<dbReference type="PROSITE" id="PS01031">
    <property type="entry name" value="SHSP"/>
    <property type="match status" value="1"/>
</dbReference>
<protein>
    <submittedName>
        <fullName evidence="4">Molecular chaperone (Small heat shock protein)</fullName>
    </submittedName>
</protein>
<keyword evidence="4" id="KW-0346">Stress response</keyword>
<evidence type="ECO:0000259" key="3">
    <source>
        <dbReference type="PROSITE" id="PS01031"/>
    </source>
</evidence>
<evidence type="ECO:0000256" key="1">
    <source>
        <dbReference type="PROSITE-ProRule" id="PRU00285"/>
    </source>
</evidence>
<dbReference type="KEGG" id="mfo:Metfor_1077"/>
<dbReference type="RefSeq" id="WP_015285089.1">
    <property type="nucleotide sequence ID" value="NC_019943.1"/>
</dbReference>
<dbReference type="Gene3D" id="2.60.40.790">
    <property type="match status" value="1"/>
</dbReference>
<dbReference type="CDD" id="cd06464">
    <property type="entry name" value="ACD_sHsps-like"/>
    <property type="match status" value="1"/>
</dbReference>
<dbReference type="PANTHER" id="PTHR11527">
    <property type="entry name" value="HEAT-SHOCK PROTEIN 20 FAMILY MEMBER"/>
    <property type="match status" value="1"/>
</dbReference>
<evidence type="ECO:0000313" key="5">
    <source>
        <dbReference type="Proteomes" id="UP000010824"/>
    </source>
</evidence>
<name>L0HDN6_METFS</name>
<dbReference type="SUPFAM" id="SSF49764">
    <property type="entry name" value="HSP20-like chaperones"/>
    <property type="match status" value="1"/>
</dbReference>
<organism evidence="4 5">
    <name type="scientific">Methanoregula formicica (strain DSM 22288 / NBRC 105244 / SMSP)</name>
    <dbReference type="NCBI Taxonomy" id="593750"/>
    <lineage>
        <taxon>Archaea</taxon>
        <taxon>Methanobacteriati</taxon>
        <taxon>Methanobacteriota</taxon>
        <taxon>Stenosarchaea group</taxon>
        <taxon>Methanomicrobia</taxon>
        <taxon>Methanomicrobiales</taxon>
        <taxon>Methanoregulaceae</taxon>
        <taxon>Methanoregula</taxon>
    </lineage>
</organism>
<dbReference type="InterPro" id="IPR031107">
    <property type="entry name" value="Small_HSP"/>
</dbReference>
<sequence>MVWRRYPIDSIWHEMDEMREEIDSLFRQMSERGRLLPAGGMSDRMLPAIRGEFRVDVREHDNDVIVVADLPGVDKEAVSLQLVNPRAIEISCERSDEREEKGKGFYMRERMSGSMRRIVALPTDVTDKDARASFRNGVLEVTLKKTKDAKKSRIAIE</sequence>
<dbReference type="Pfam" id="PF00011">
    <property type="entry name" value="HSP20"/>
    <property type="match status" value="1"/>
</dbReference>
<dbReference type="InParanoid" id="L0HDN6"/>
<dbReference type="GeneID" id="14310390"/>
<dbReference type="STRING" id="593750.Metfor_1077"/>
<keyword evidence="5" id="KW-1185">Reference proteome</keyword>
<dbReference type="OrthoDB" id="198277at2157"/>
<dbReference type="InterPro" id="IPR008978">
    <property type="entry name" value="HSP20-like_chaperone"/>
</dbReference>
<comment type="similarity">
    <text evidence="1 2">Belongs to the small heat shock protein (HSP20) family.</text>
</comment>
<reference evidence="5" key="1">
    <citation type="submission" date="2011-12" db="EMBL/GenBank/DDBJ databases">
        <title>Complete sequence of Methanoregula formicicum SMSP.</title>
        <authorList>
            <person name="Lucas S."/>
            <person name="Han J."/>
            <person name="Lapidus A."/>
            <person name="Cheng J.-F."/>
            <person name="Goodwin L."/>
            <person name="Pitluck S."/>
            <person name="Peters L."/>
            <person name="Ovchinnikova G."/>
            <person name="Teshima H."/>
            <person name="Detter J.C."/>
            <person name="Han C."/>
            <person name="Tapia R."/>
            <person name="Land M."/>
            <person name="Hauser L."/>
            <person name="Kyrpides N."/>
            <person name="Ivanova N."/>
            <person name="Pagani I."/>
            <person name="Imachi H."/>
            <person name="Tamaki H."/>
            <person name="Sekiguchi Y."/>
            <person name="Kamagata Y."/>
            <person name="Cadillo-Quiroz H."/>
            <person name="Zinder S."/>
            <person name="Liu W.-T."/>
            <person name="Woyke T."/>
        </authorList>
    </citation>
    <scope>NUCLEOTIDE SEQUENCE [LARGE SCALE GENOMIC DNA]</scope>
    <source>
        <strain evidence="5">DSM 22288 / NBRC 105244 / SMSP</strain>
    </source>
</reference>
<dbReference type="AlphaFoldDB" id="L0HDN6"/>
<dbReference type="eggNOG" id="arCOG01832">
    <property type="taxonomic scope" value="Archaea"/>
</dbReference>
<reference evidence="4 5" key="2">
    <citation type="journal article" date="2014" name="Genome Announc.">
        <title>Complete Genome Sequence of Methanoregula formicica SMSPT, a Mesophilic Hydrogenotrophic Methanogen Isolated from a Methanogenic Upflow Anaerobic Sludge Blanket Reactor.</title>
        <authorList>
            <person name="Yamamoto K."/>
            <person name="Tamaki H."/>
            <person name="Cadillo-Quiroz H."/>
            <person name="Imachi H."/>
            <person name="Kyrpides N."/>
            <person name="Woyke T."/>
            <person name="Goodwin L."/>
            <person name="Zinder S.H."/>
            <person name="Kamagata Y."/>
            <person name="Liu W.T."/>
        </authorList>
    </citation>
    <scope>NUCLEOTIDE SEQUENCE [LARGE SCALE GENOMIC DNA]</scope>
    <source>
        <strain evidence="5">DSM 22288 / NBRC 105244 / SMSP</strain>
    </source>
</reference>
<gene>
    <name evidence="4" type="ordered locus">Metfor_1077</name>
</gene>